<name>A0A243CXF7_BACTU</name>
<evidence type="ECO:0000313" key="1">
    <source>
        <dbReference type="EMBL" id="OTY74012.1"/>
    </source>
</evidence>
<reference evidence="1 2" key="1">
    <citation type="submission" date="2016-10" db="EMBL/GenBank/DDBJ databases">
        <title>Comparative genomics of Bacillus thuringiensis reveals a path to pathogens against multiple invertebrate hosts.</title>
        <authorList>
            <person name="Zheng J."/>
            <person name="Gao Q."/>
            <person name="Liu H."/>
            <person name="Peng D."/>
            <person name="Ruan L."/>
            <person name="Sun M."/>
        </authorList>
    </citation>
    <scope>NUCLEOTIDE SEQUENCE [LARGE SCALE GENOMIC DNA]</scope>
    <source>
        <strain evidence="1">BGSC 4CE1</strain>
    </source>
</reference>
<protein>
    <submittedName>
        <fullName evidence="1">Uncharacterized protein</fullName>
    </submittedName>
</protein>
<gene>
    <name evidence="1" type="ORF">BK749_16155</name>
</gene>
<sequence>MFEHNLDTFQPVPCTLRNRLLTLLPFYDYEIKKYKVEIMYKINVSNTKKNISMLLKTHRSILFSFELTLFF</sequence>
<accession>A0A243CXF7</accession>
<proteinExistence type="predicted"/>
<evidence type="ECO:0000313" key="2">
    <source>
        <dbReference type="Proteomes" id="UP000194911"/>
    </source>
</evidence>
<dbReference type="AlphaFoldDB" id="A0A243CXF7"/>
<dbReference type="Proteomes" id="UP000194911">
    <property type="component" value="Unassembled WGS sequence"/>
</dbReference>
<dbReference type="EMBL" id="NFDQ01000070">
    <property type="protein sequence ID" value="OTY74012.1"/>
    <property type="molecule type" value="Genomic_DNA"/>
</dbReference>
<organism evidence="1 2">
    <name type="scientific">Bacillus thuringiensis serovar vazensis</name>
    <dbReference type="NCBI Taxonomy" id="180867"/>
    <lineage>
        <taxon>Bacteria</taxon>
        <taxon>Bacillati</taxon>
        <taxon>Bacillota</taxon>
        <taxon>Bacilli</taxon>
        <taxon>Bacillales</taxon>
        <taxon>Bacillaceae</taxon>
        <taxon>Bacillus</taxon>
        <taxon>Bacillus cereus group</taxon>
    </lineage>
</organism>
<comment type="caution">
    <text evidence="1">The sequence shown here is derived from an EMBL/GenBank/DDBJ whole genome shotgun (WGS) entry which is preliminary data.</text>
</comment>